<gene>
    <name evidence="1" type="ORF">METZ01_LOCUS255355</name>
</gene>
<name>A0A382IV53_9ZZZZ</name>
<feature type="non-terminal residue" evidence="1">
    <location>
        <position position="1"/>
    </location>
</feature>
<accession>A0A382IV53</accession>
<organism evidence="1">
    <name type="scientific">marine metagenome</name>
    <dbReference type="NCBI Taxonomy" id="408172"/>
    <lineage>
        <taxon>unclassified sequences</taxon>
        <taxon>metagenomes</taxon>
        <taxon>ecological metagenomes</taxon>
    </lineage>
</organism>
<sequence length="219" mass="24579">EAMLKFWETAPPVMGGASFNLPDFENTKSWLKSIPQRLFFIDNRQFGRVKRSGFNTPIWNVKTDSNTQWLGGGYTVWRKQVFDHLKFDEWFAGSGLWEDVRFSHQVAKNYQLAVVAQAKATHVDAPVTMDRQLHLGKTQIVNWIYFVNSNQDLSTLMCLWACVGRTATNLIKGITRLDRGYLLRGLGNALGLISSALGASNARAAGGSSNQTRSRSFSK</sequence>
<dbReference type="AlphaFoldDB" id="A0A382IV53"/>
<reference evidence="1" key="1">
    <citation type="submission" date="2018-05" db="EMBL/GenBank/DDBJ databases">
        <authorList>
            <person name="Lanie J.A."/>
            <person name="Ng W.-L."/>
            <person name="Kazmierczak K.M."/>
            <person name="Andrzejewski T.M."/>
            <person name="Davidsen T.M."/>
            <person name="Wayne K.J."/>
            <person name="Tettelin H."/>
            <person name="Glass J.I."/>
            <person name="Rusch D."/>
            <person name="Podicherti R."/>
            <person name="Tsui H.-C.T."/>
            <person name="Winkler M.E."/>
        </authorList>
    </citation>
    <scope>NUCLEOTIDE SEQUENCE</scope>
</reference>
<dbReference type="SUPFAM" id="SSF53448">
    <property type="entry name" value="Nucleotide-diphospho-sugar transferases"/>
    <property type="match status" value="1"/>
</dbReference>
<dbReference type="EMBL" id="UINC01069265">
    <property type="protein sequence ID" value="SVC02501.1"/>
    <property type="molecule type" value="Genomic_DNA"/>
</dbReference>
<proteinExistence type="predicted"/>
<protein>
    <recommendedName>
        <fullName evidence="2">Glycosyltransferase 2-like domain-containing protein</fullName>
    </recommendedName>
</protein>
<dbReference type="InterPro" id="IPR029044">
    <property type="entry name" value="Nucleotide-diphossugar_trans"/>
</dbReference>
<evidence type="ECO:0000313" key="1">
    <source>
        <dbReference type="EMBL" id="SVC02501.1"/>
    </source>
</evidence>
<evidence type="ECO:0008006" key="2">
    <source>
        <dbReference type="Google" id="ProtNLM"/>
    </source>
</evidence>